<comment type="function">
    <text evidence="16">Core subunit of the mitochondrial membrane respiratory chain NADH dehydrogenase (Complex I) which catalyzes electron transfer from NADH through the respiratory chain, using ubiquinone as an electron acceptor. Essential for the catalytic activity and assembly of complex I.</text>
</comment>
<keyword evidence="12 16" id="KW-0830">Ubiquinone</keyword>
<keyword evidence="9" id="KW-0249">Electron transport</keyword>
<evidence type="ECO:0000256" key="15">
    <source>
        <dbReference type="ARBA" id="ARBA00049551"/>
    </source>
</evidence>
<feature type="domain" description="NADH:quinone oxidoreductase/Mrp antiporter transmembrane" evidence="17">
    <location>
        <begin position="132"/>
        <end position="413"/>
    </location>
</feature>
<keyword evidence="13 16" id="KW-0496">Mitochondrion</keyword>
<keyword evidence="7" id="KW-0999">Mitochondrion inner membrane</keyword>
<feature type="transmembrane region" description="Helical" evidence="16">
    <location>
        <begin position="403"/>
        <end position="426"/>
    </location>
</feature>
<dbReference type="GO" id="GO:0008137">
    <property type="term" value="F:NADH dehydrogenase (ubiquinone) activity"/>
    <property type="evidence" value="ECO:0007669"/>
    <property type="project" value="UniProtKB-EC"/>
</dbReference>
<evidence type="ECO:0000256" key="16">
    <source>
        <dbReference type="RuleBase" id="RU003404"/>
    </source>
</evidence>
<evidence type="ECO:0000259" key="17">
    <source>
        <dbReference type="Pfam" id="PF00361"/>
    </source>
</evidence>
<dbReference type="PANTHER" id="PTHR42829:SF2">
    <property type="entry name" value="NADH-UBIQUINONE OXIDOREDUCTASE CHAIN 5"/>
    <property type="match status" value="1"/>
</dbReference>
<evidence type="ECO:0000256" key="1">
    <source>
        <dbReference type="ARBA" id="ARBA00004448"/>
    </source>
</evidence>
<dbReference type="RefSeq" id="YP_009233498.1">
    <property type="nucleotide sequence ID" value="NC_029410.1"/>
</dbReference>
<feature type="transmembrane region" description="Helical" evidence="16">
    <location>
        <begin position="269"/>
        <end position="290"/>
    </location>
</feature>
<evidence type="ECO:0000256" key="9">
    <source>
        <dbReference type="ARBA" id="ARBA00022982"/>
    </source>
</evidence>
<gene>
    <name evidence="20" type="primary">ND5</name>
</gene>
<keyword evidence="8" id="KW-1278">Translocase</keyword>
<dbReference type="InterPro" id="IPR018393">
    <property type="entry name" value="NADHpl_OxRdtase_5_subgr"/>
</dbReference>
<accession>A0A0Y0JAK0</accession>
<feature type="transmembrane region" description="Helical" evidence="16">
    <location>
        <begin position="115"/>
        <end position="133"/>
    </location>
</feature>
<dbReference type="PRINTS" id="PR01434">
    <property type="entry name" value="NADHDHGNASE5"/>
</dbReference>
<keyword evidence="14 16" id="KW-0472">Membrane</keyword>
<evidence type="ECO:0000259" key="18">
    <source>
        <dbReference type="Pfam" id="PF00662"/>
    </source>
</evidence>
<dbReference type="InterPro" id="IPR001516">
    <property type="entry name" value="Proton_antipo_N"/>
</dbReference>
<evidence type="ECO:0000256" key="4">
    <source>
        <dbReference type="ARBA" id="ARBA00022448"/>
    </source>
</evidence>
<geneLocation type="mitochondrion" evidence="20"/>
<evidence type="ECO:0000256" key="3">
    <source>
        <dbReference type="ARBA" id="ARBA00021096"/>
    </source>
</evidence>
<feature type="transmembrane region" description="Helical" evidence="16">
    <location>
        <begin position="453"/>
        <end position="472"/>
    </location>
</feature>
<evidence type="ECO:0000256" key="11">
    <source>
        <dbReference type="ARBA" id="ARBA00023027"/>
    </source>
</evidence>
<proteinExistence type="inferred from homology"/>
<evidence type="ECO:0000256" key="6">
    <source>
        <dbReference type="ARBA" id="ARBA00022692"/>
    </source>
</evidence>
<reference evidence="20" key="2">
    <citation type="submission" date="2015-10" db="EMBL/GenBank/DDBJ databases">
        <authorList>
            <person name="Gilbert D.G."/>
        </authorList>
    </citation>
    <scope>NUCLEOTIDE SEQUENCE</scope>
    <source>
        <tissue evidence="20">Muscle</tissue>
    </source>
</reference>
<dbReference type="PANTHER" id="PTHR42829">
    <property type="entry name" value="NADH-UBIQUINONE OXIDOREDUCTASE CHAIN 5"/>
    <property type="match status" value="1"/>
</dbReference>
<keyword evidence="5" id="KW-0679">Respiratory chain</keyword>
<evidence type="ECO:0000256" key="5">
    <source>
        <dbReference type="ARBA" id="ARBA00022660"/>
    </source>
</evidence>
<evidence type="ECO:0000256" key="12">
    <source>
        <dbReference type="ARBA" id="ARBA00023075"/>
    </source>
</evidence>
<comment type="similarity">
    <text evidence="16">Belongs to the complex I subunit 5 family.</text>
</comment>
<evidence type="ECO:0000256" key="10">
    <source>
        <dbReference type="ARBA" id="ARBA00022989"/>
    </source>
</evidence>
<dbReference type="AlphaFoldDB" id="A0A0Y0JAK0"/>
<dbReference type="NCBIfam" id="TIGR01974">
    <property type="entry name" value="NDH_I_L"/>
    <property type="match status" value="1"/>
</dbReference>
<dbReference type="EC" id="7.1.1.2" evidence="2 16"/>
<dbReference type="InterPro" id="IPR003945">
    <property type="entry name" value="NU5C-like"/>
</dbReference>
<dbReference type="Pfam" id="PF06455">
    <property type="entry name" value="NADH5_C"/>
    <property type="match status" value="1"/>
</dbReference>
<feature type="transmembrane region" description="Helical" evidence="16">
    <location>
        <begin position="83"/>
        <end position="103"/>
    </location>
</feature>
<keyword evidence="10 16" id="KW-1133">Transmembrane helix</keyword>
<protein>
    <recommendedName>
        <fullName evidence="3 16">NADH-ubiquinone oxidoreductase chain 5</fullName>
        <ecNumber evidence="2 16">7.1.1.2</ecNumber>
    </recommendedName>
</protein>
<comment type="catalytic activity">
    <reaction evidence="15 16">
        <text>a ubiquinone + NADH + 5 H(+)(in) = a ubiquinol + NAD(+) + 4 H(+)(out)</text>
        <dbReference type="Rhea" id="RHEA:29091"/>
        <dbReference type="Rhea" id="RHEA-COMP:9565"/>
        <dbReference type="Rhea" id="RHEA-COMP:9566"/>
        <dbReference type="ChEBI" id="CHEBI:15378"/>
        <dbReference type="ChEBI" id="CHEBI:16389"/>
        <dbReference type="ChEBI" id="CHEBI:17976"/>
        <dbReference type="ChEBI" id="CHEBI:57540"/>
        <dbReference type="ChEBI" id="CHEBI:57945"/>
        <dbReference type="EC" id="7.1.1.2"/>
    </reaction>
</comment>
<feature type="transmembrane region" description="Helical" evidence="16">
    <location>
        <begin position="139"/>
        <end position="158"/>
    </location>
</feature>
<feature type="domain" description="NADH dehydrogenase subunit 5 C-terminal" evidence="19">
    <location>
        <begin position="418"/>
        <end position="595"/>
    </location>
</feature>
<dbReference type="GO" id="GO:0042773">
    <property type="term" value="P:ATP synthesis coupled electron transport"/>
    <property type="evidence" value="ECO:0007669"/>
    <property type="project" value="InterPro"/>
</dbReference>
<feature type="transmembrane region" description="Helical" evidence="16">
    <location>
        <begin position="578"/>
        <end position="599"/>
    </location>
</feature>
<evidence type="ECO:0000256" key="7">
    <source>
        <dbReference type="ARBA" id="ARBA00022792"/>
    </source>
</evidence>
<name>A0A0Y0JAK0_9NEOB</name>
<comment type="subcellular location">
    <subcellularLocation>
        <location evidence="1">Mitochondrion inner membrane</location>
        <topology evidence="1">Multi-pass membrane protein</topology>
    </subcellularLocation>
</comment>
<dbReference type="Pfam" id="PF00361">
    <property type="entry name" value="Proton_antipo_M"/>
    <property type="match status" value="1"/>
</dbReference>
<sequence>MNLLMAPLSSYILSMLILIIPLLDPNSNNFHHKTKTAVKTAFFISTIPLLLMINETAETVSISWKWFNILSTPISITIQLDHYSIIFIPIALMVTWSIVEYSLWYMHSDIKIQLFFKYLLIFLLAMMLLVSAGNFLMLFIGWEGVGIMSYLLIGWYFTRSNAGAAALQAVLYNRIGDIGFLFALFWLISSFDSIDLNFIFSMNHSTPLLLAFIIAAASKSAQFGLHPWLASAMEGPTPVSALLHSSTMVVAGVFLLIRIHPMIESNQTALTTCLCLGAISTAFAATCALTQNDIKKIIAYSTSSQLGLMVVAIGLNMPHLAFFHICTHAFFKAMLFLCSGSIIHNLNDEQDIRKMGGLQKTLPFTTSCVSVGSLALMGTPYLAGFFSKDAIIEAINTSNVNAWALALTIIATSFTAVYSLRIIYFASMMHPRFSTMVTINENNPTIINPIKRLAFGSVIAGLIINQIIVPTSPTIMTMPHHLKLAALMVSILGFIIAMDLASISWTKYPKKFNLSKSINTSFYPIMLHRLIPSSALNFSLRTSSHLIDTLWLEKIGPKGLAELQLPPITKSQEVQQGLIKVWVSIFVFSTLIGVIIGQLV</sequence>
<feature type="transmembrane region" description="Helical" evidence="16">
    <location>
        <begin position="297"/>
        <end position="315"/>
    </location>
</feature>
<feature type="transmembrane region" description="Helical" evidence="16">
    <location>
        <begin position="36"/>
        <end position="53"/>
    </location>
</feature>
<feature type="transmembrane region" description="Helical" evidence="16">
    <location>
        <begin position="241"/>
        <end position="263"/>
    </location>
</feature>
<feature type="transmembrane region" description="Helical" evidence="16">
    <location>
        <begin position="208"/>
        <end position="229"/>
    </location>
</feature>
<dbReference type="InterPro" id="IPR010934">
    <property type="entry name" value="NADH_DH_su5_C"/>
</dbReference>
<dbReference type="GO" id="GO:0015990">
    <property type="term" value="P:electron transport coupled proton transport"/>
    <property type="evidence" value="ECO:0007669"/>
    <property type="project" value="TreeGrafter"/>
</dbReference>
<keyword evidence="4 16" id="KW-0813">Transport</keyword>
<dbReference type="GO" id="GO:0005743">
    <property type="term" value="C:mitochondrial inner membrane"/>
    <property type="evidence" value="ECO:0007669"/>
    <property type="project" value="UniProtKB-SubCell"/>
</dbReference>
<dbReference type="GO" id="GO:0003954">
    <property type="term" value="F:NADH dehydrogenase activity"/>
    <property type="evidence" value="ECO:0007669"/>
    <property type="project" value="TreeGrafter"/>
</dbReference>
<keyword evidence="6 16" id="KW-0812">Transmembrane</keyword>
<evidence type="ECO:0000313" key="20">
    <source>
        <dbReference type="EMBL" id="AMB49053.1"/>
    </source>
</evidence>
<keyword evidence="11 16" id="KW-0520">NAD</keyword>
<reference evidence="20" key="1">
    <citation type="journal article" date="2015" name="Mitochondrial DNA">
        <title>Sequencing and analysis of the complete mitochondrial genome of Hyla ussuriensis (Anura: Hylidae).</title>
        <authorList>
            <person name="Sun Q."/>
            <person name="Xie Y."/>
            <person name="Zhao W."/>
            <person name="Liu P."/>
        </authorList>
    </citation>
    <scope>NUCLEOTIDE SEQUENCE</scope>
    <source>
        <tissue evidence="20">Muscle</tissue>
    </source>
</reference>
<feature type="transmembrane region" description="Helical" evidence="16">
    <location>
        <begin position="6"/>
        <end position="24"/>
    </location>
</feature>
<dbReference type="InterPro" id="IPR001750">
    <property type="entry name" value="ND/Mrp_TM"/>
</dbReference>
<feature type="transmembrane region" description="Helical" evidence="16">
    <location>
        <begin position="321"/>
        <end position="343"/>
    </location>
</feature>
<dbReference type="EMBL" id="KT964710">
    <property type="protein sequence ID" value="AMB49053.1"/>
    <property type="molecule type" value="Genomic_DNA"/>
</dbReference>
<organism evidence="20">
    <name type="scientific">Hyla ussuriensis</name>
    <name type="common">Northeast China tree toad</name>
    <dbReference type="NCBI Taxonomy" id="1088778"/>
    <lineage>
        <taxon>Eukaryota</taxon>
        <taxon>Metazoa</taxon>
        <taxon>Chordata</taxon>
        <taxon>Craniata</taxon>
        <taxon>Vertebrata</taxon>
        <taxon>Euteleostomi</taxon>
        <taxon>Amphibia</taxon>
        <taxon>Batrachia</taxon>
        <taxon>Anura</taxon>
        <taxon>Neobatrachia</taxon>
        <taxon>Hyloidea</taxon>
        <taxon>Hylidae</taxon>
        <taxon>Hylinae</taxon>
        <taxon>Hylini</taxon>
        <taxon>Hyla</taxon>
    </lineage>
</organism>
<evidence type="ECO:0000256" key="13">
    <source>
        <dbReference type="ARBA" id="ARBA00023128"/>
    </source>
</evidence>
<feature type="transmembrane region" description="Helical" evidence="16">
    <location>
        <begin position="484"/>
        <end position="506"/>
    </location>
</feature>
<evidence type="ECO:0000256" key="2">
    <source>
        <dbReference type="ARBA" id="ARBA00012944"/>
    </source>
</evidence>
<feature type="transmembrane region" description="Helical" evidence="16">
    <location>
        <begin position="364"/>
        <end position="383"/>
    </location>
</feature>
<evidence type="ECO:0000259" key="19">
    <source>
        <dbReference type="Pfam" id="PF06455"/>
    </source>
</evidence>
<evidence type="ECO:0000256" key="14">
    <source>
        <dbReference type="ARBA" id="ARBA00023136"/>
    </source>
</evidence>
<dbReference type="Pfam" id="PF00662">
    <property type="entry name" value="Proton_antipo_N"/>
    <property type="match status" value="1"/>
</dbReference>
<evidence type="ECO:0000256" key="8">
    <source>
        <dbReference type="ARBA" id="ARBA00022967"/>
    </source>
</evidence>
<feature type="transmembrane region" description="Helical" evidence="16">
    <location>
        <begin position="170"/>
        <end position="188"/>
    </location>
</feature>
<feature type="domain" description="NADH-Ubiquinone oxidoreductase (complex I) chain 5 N-terminal" evidence="18">
    <location>
        <begin position="66"/>
        <end position="116"/>
    </location>
</feature>